<comment type="subcellular location">
    <subcellularLocation>
        <location evidence="1">Cell membrane</location>
        <topology evidence="1">Multi-pass membrane protein</topology>
    </subcellularLocation>
</comment>
<accession>A0A6S7HSV3</accession>
<dbReference type="GO" id="GO:0038023">
    <property type="term" value="F:signaling receptor activity"/>
    <property type="evidence" value="ECO:0007669"/>
    <property type="project" value="InterPro"/>
</dbReference>
<dbReference type="AlphaFoldDB" id="A0A6S7HSV3"/>
<keyword evidence="7" id="KW-0675">Receptor</keyword>
<gene>
    <name evidence="8" type="ORF">PACLA_8A032108</name>
</gene>
<comment type="caution">
    <text evidence="8">The sequence shown here is derived from an EMBL/GenBank/DDBJ whole genome shotgun (WGS) entry which is preliminary data.</text>
</comment>
<dbReference type="OrthoDB" id="10071804at2759"/>
<protein>
    <submittedName>
        <fullName evidence="8">Uncharacterized protein</fullName>
    </submittedName>
</protein>
<dbReference type="Proteomes" id="UP001152795">
    <property type="component" value="Unassembled WGS sequence"/>
</dbReference>
<evidence type="ECO:0000313" key="8">
    <source>
        <dbReference type="EMBL" id="CAB4007477.1"/>
    </source>
</evidence>
<reference evidence="8" key="1">
    <citation type="submission" date="2020-04" db="EMBL/GenBank/DDBJ databases">
        <authorList>
            <person name="Alioto T."/>
            <person name="Alioto T."/>
            <person name="Gomez Garrido J."/>
        </authorList>
    </citation>
    <scope>NUCLEOTIDE SEQUENCE</scope>
    <source>
        <strain evidence="8">A484AB</strain>
    </source>
</reference>
<evidence type="ECO:0000256" key="3">
    <source>
        <dbReference type="ARBA" id="ARBA00022475"/>
    </source>
</evidence>
<evidence type="ECO:0000256" key="6">
    <source>
        <dbReference type="ARBA" id="ARBA00023136"/>
    </source>
</evidence>
<dbReference type="InterPro" id="IPR026612">
    <property type="entry name" value="STRA6-like"/>
</dbReference>
<keyword evidence="9" id="KW-1185">Reference proteome</keyword>
<evidence type="ECO:0000256" key="5">
    <source>
        <dbReference type="ARBA" id="ARBA00022989"/>
    </source>
</evidence>
<keyword evidence="2" id="KW-0813">Transport</keyword>
<dbReference type="GO" id="GO:0034632">
    <property type="term" value="F:retinol transmembrane transporter activity"/>
    <property type="evidence" value="ECO:0007669"/>
    <property type="project" value="InterPro"/>
</dbReference>
<name>A0A6S7HSV3_PARCT</name>
<keyword evidence="4" id="KW-0812">Transmembrane</keyword>
<evidence type="ECO:0000256" key="2">
    <source>
        <dbReference type="ARBA" id="ARBA00022448"/>
    </source>
</evidence>
<dbReference type="Pfam" id="PF14752">
    <property type="entry name" value="RBP_receptor"/>
    <property type="match status" value="1"/>
</dbReference>
<evidence type="ECO:0000313" key="9">
    <source>
        <dbReference type="Proteomes" id="UP001152795"/>
    </source>
</evidence>
<sequence>MKYSSEICCCDFAKVTQQYVDDWKLLLTHQPSNVTNLCDFEDSTRLFCSNEQVGNYNHEQLTKLEHPIAHINARHSSALAKKISSDSSDDMFGLEPVVFLAKVARVMLTMNLWSSVGLCNGATGTVVDIIYQNNHQPPDLPIAGKGLRCHSYQIGYFLWGYILLLSLLSVTFFVLYLLTLDPVQNLVMNYVKGGGVYLIVAIFSWLSLRIITLIFRDNSYSKDVISINNRNVYMVLSYFWFFIGLPMGFFSAILRILKAMAVGALMLPRVDHSVMPDGFQRLDRGFNAYICYLHVETAYRNPVLRVFCQILVDETQNNPRNVQTLGINRVRKWTFSAQARARWFLALTLARNPQLASDRKPDVQAPQPAQAGHARHSDVVIEIDQFCADNTALIQDK</sequence>
<keyword evidence="5" id="KW-1133">Transmembrane helix</keyword>
<organism evidence="8 9">
    <name type="scientific">Paramuricea clavata</name>
    <name type="common">Red gorgonian</name>
    <name type="synonym">Violescent sea-whip</name>
    <dbReference type="NCBI Taxonomy" id="317549"/>
    <lineage>
        <taxon>Eukaryota</taxon>
        <taxon>Metazoa</taxon>
        <taxon>Cnidaria</taxon>
        <taxon>Anthozoa</taxon>
        <taxon>Octocorallia</taxon>
        <taxon>Malacalcyonacea</taxon>
        <taxon>Plexauridae</taxon>
        <taxon>Paramuricea</taxon>
    </lineage>
</organism>
<keyword evidence="6" id="KW-0472">Membrane</keyword>
<dbReference type="PANTHER" id="PTHR21444:SF15">
    <property type="entry name" value="RECEPTOR FOR RETINOL UPTAKE STRA6"/>
    <property type="match status" value="1"/>
</dbReference>
<evidence type="ECO:0000256" key="4">
    <source>
        <dbReference type="ARBA" id="ARBA00022692"/>
    </source>
</evidence>
<dbReference type="GO" id="GO:0071939">
    <property type="term" value="P:vitamin A import into cell"/>
    <property type="evidence" value="ECO:0007669"/>
    <property type="project" value="TreeGrafter"/>
</dbReference>
<evidence type="ECO:0000256" key="1">
    <source>
        <dbReference type="ARBA" id="ARBA00004651"/>
    </source>
</evidence>
<proteinExistence type="predicted"/>
<dbReference type="PANTHER" id="PTHR21444">
    <property type="entry name" value="COILED-COIL DOMAIN-CONTAINING PROTEIN 180"/>
    <property type="match status" value="1"/>
</dbReference>
<evidence type="ECO:0000256" key="7">
    <source>
        <dbReference type="ARBA" id="ARBA00023170"/>
    </source>
</evidence>
<keyword evidence="3" id="KW-1003">Cell membrane</keyword>
<dbReference type="GO" id="GO:0005886">
    <property type="term" value="C:plasma membrane"/>
    <property type="evidence" value="ECO:0007669"/>
    <property type="project" value="UniProtKB-SubCell"/>
</dbReference>
<dbReference type="EMBL" id="CACRXK020005808">
    <property type="protein sequence ID" value="CAB4007477.1"/>
    <property type="molecule type" value="Genomic_DNA"/>
</dbReference>